<name>D3PU88_STANL</name>
<evidence type="ECO:0000313" key="1">
    <source>
        <dbReference type="EMBL" id="ADD41034.1"/>
    </source>
</evidence>
<reference evidence="1 2" key="1">
    <citation type="journal article" date="2009" name="Stand. Genomic Sci.">
        <title>Complete genome sequence of Stackebrandtia nassauensis type strain (LLR-40K-21).</title>
        <authorList>
            <person name="Munk C."/>
            <person name="Lapidus A."/>
            <person name="Copeland A."/>
            <person name="Jando M."/>
            <person name="Mayilraj S."/>
            <person name="Glavina Del Rio T."/>
            <person name="Nolan M."/>
            <person name="Chen F."/>
            <person name="Lucas S."/>
            <person name="Tice H."/>
            <person name="Cheng J.F."/>
            <person name="Han C."/>
            <person name="Detter J.C."/>
            <person name="Bruce D."/>
            <person name="Goodwin L."/>
            <person name="Chain P."/>
            <person name="Pitluck S."/>
            <person name="Goker M."/>
            <person name="Ovchinikova G."/>
            <person name="Pati A."/>
            <person name="Ivanova N."/>
            <person name="Mavromatis K."/>
            <person name="Chen A."/>
            <person name="Palaniappan K."/>
            <person name="Land M."/>
            <person name="Hauser L."/>
            <person name="Chang Y.J."/>
            <person name="Jeffries C.D."/>
            <person name="Bristow J."/>
            <person name="Eisen J.A."/>
            <person name="Markowitz V."/>
            <person name="Hugenholtz P."/>
            <person name="Kyrpides N.C."/>
            <person name="Klenk H.P."/>
        </authorList>
    </citation>
    <scope>NUCLEOTIDE SEQUENCE [LARGE SCALE GENOMIC DNA]</scope>
    <source>
        <strain evidence="2">DSM 44728 / CIP 108903 / NRRL B-16338 / NBRC 102104 / LLR-40K-21</strain>
    </source>
</reference>
<dbReference type="EMBL" id="CP001778">
    <property type="protein sequence ID" value="ADD41034.1"/>
    <property type="molecule type" value="Genomic_DNA"/>
</dbReference>
<gene>
    <name evidence="1" type="ordered locus">Snas_1325</name>
</gene>
<proteinExistence type="predicted"/>
<dbReference type="InterPro" id="IPR025350">
    <property type="entry name" value="DUF4254"/>
</dbReference>
<dbReference type="Proteomes" id="UP000000844">
    <property type="component" value="Chromosome"/>
</dbReference>
<dbReference type="Pfam" id="PF14063">
    <property type="entry name" value="DUF4254"/>
    <property type="match status" value="1"/>
</dbReference>
<organism evidence="1 2">
    <name type="scientific">Stackebrandtia nassauensis (strain DSM 44728 / CIP 108903 / NRRL B-16338 / NBRC 102104 / LLR-40K-21)</name>
    <dbReference type="NCBI Taxonomy" id="446470"/>
    <lineage>
        <taxon>Bacteria</taxon>
        <taxon>Bacillati</taxon>
        <taxon>Actinomycetota</taxon>
        <taxon>Actinomycetes</taxon>
        <taxon>Glycomycetales</taxon>
        <taxon>Glycomycetaceae</taxon>
        <taxon>Stackebrandtia</taxon>
    </lineage>
</organism>
<dbReference type="STRING" id="446470.Snas_1325"/>
<accession>D3PU88</accession>
<dbReference type="HOGENOM" id="CLU_107584_0_0_11"/>
<protein>
    <recommendedName>
        <fullName evidence="3">DUF4254 domain-containing protein</fullName>
    </recommendedName>
</protein>
<dbReference type="AlphaFoldDB" id="D3PU88"/>
<keyword evidence="2" id="KW-1185">Reference proteome</keyword>
<dbReference type="KEGG" id="sna:Snas_1325"/>
<evidence type="ECO:0000313" key="2">
    <source>
        <dbReference type="Proteomes" id="UP000000844"/>
    </source>
</evidence>
<sequence length="164" mass="18240">MLLTHLDSETEPAGGEPGRVVSVARRLRAHHDEQWQAEDLSRDAADDDAVVAKVKRRIDGMNVERSRMFDELDAWLSGELVQNPDAAPHTETIGSVVDRICIAWVRADRLSRKPNAEAMAVAARRQLTELAAAYDQLVSEVLTGRRRVPDWRALKSYGAGDDRG</sequence>
<evidence type="ECO:0008006" key="3">
    <source>
        <dbReference type="Google" id="ProtNLM"/>
    </source>
</evidence>